<dbReference type="AlphaFoldDB" id="D7CIW8"/>
<evidence type="ECO:0000313" key="1">
    <source>
        <dbReference type="EMBL" id="ADI02846.1"/>
    </source>
</evidence>
<dbReference type="STRING" id="643648.Slip_2100"/>
<organism evidence="1 2">
    <name type="scientific">Syntrophothermus lipocalidus (strain DSM 12680 / TGB-C1)</name>
    <dbReference type="NCBI Taxonomy" id="643648"/>
    <lineage>
        <taxon>Bacteria</taxon>
        <taxon>Bacillati</taxon>
        <taxon>Bacillota</taxon>
        <taxon>Clostridia</taxon>
        <taxon>Eubacteriales</taxon>
        <taxon>Syntrophomonadaceae</taxon>
        <taxon>Syntrophothermus</taxon>
    </lineage>
</organism>
<dbReference type="InterPro" id="IPR003749">
    <property type="entry name" value="ThiS/MoaD-like"/>
</dbReference>
<dbReference type="KEGG" id="slp:Slip_2100"/>
<gene>
    <name evidence="1" type="ordered locus">Slip_2100</name>
</gene>
<dbReference type="InterPro" id="IPR012675">
    <property type="entry name" value="Beta-grasp_dom_sf"/>
</dbReference>
<dbReference type="InterPro" id="IPR010038">
    <property type="entry name" value="MoaD_arc-typ"/>
</dbReference>
<dbReference type="EMBL" id="CP002048">
    <property type="protein sequence ID" value="ADI02846.1"/>
    <property type="molecule type" value="Genomic_DNA"/>
</dbReference>
<evidence type="ECO:0000313" key="2">
    <source>
        <dbReference type="Proteomes" id="UP000000378"/>
    </source>
</evidence>
<reference evidence="1 2" key="2">
    <citation type="journal article" date="2010" name="Stand. Genomic Sci.">
        <title>Complete genome sequence of Syntrophothermus lipocalidus type strain (TGB-C1).</title>
        <authorList>
            <person name="Djao O.D."/>
            <person name="Zhang X."/>
            <person name="Lucas S."/>
            <person name="Lapidus A."/>
            <person name="Del Rio T.G."/>
            <person name="Nolan M."/>
            <person name="Tice H."/>
            <person name="Cheng J.F."/>
            <person name="Han C."/>
            <person name="Tapia R."/>
            <person name="Goodwin L."/>
            <person name="Pitluck S."/>
            <person name="Liolios K."/>
            <person name="Ivanova N."/>
            <person name="Mavromatis K."/>
            <person name="Mikhailova N."/>
            <person name="Ovchinnikova G."/>
            <person name="Pati A."/>
            <person name="Brambilla E."/>
            <person name="Chen A."/>
            <person name="Palaniappan K."/>
            <person name="Land M."/>
            <person name="Hauser L."/>
            <person name="Chang Y.J."/>
            <person name="Jeffries C.D."/>
            <person name="Rohde M."/>
            <person name="Sikorski J."/>
            <person name="Spring S."/>
            <person name="Goker M."/>
            <person name="Detter J.C."/>
            <person name="Woyke T."/>
            <person name="Bristow J."/>
            <person name="Eisen J.A."/>
            <person name="Markowitz V."/>
            <person name="Hugenholtz P."/>
            <person name="Kyrpides N.C."/>
            <person name="Klenk H.P."/>
        </authorList>
    </citation>
    <scope>NUCLEOTIDE SEQUENCE [LARGE SCALE GENOMIC DNA]</scope>
    <source>
        <strain evidence="2">DSM 12680 / TGB-C1</strain>
    </source>
</reference>
<dbReference type="HOGENOM" id="CLU_114601_1_2_9"/>
<keyword evidence="2" id="KW-1185">Reference proteome</keyword>
<dbReference type="eggNOG" id="COG1977">
    <property type="taxonomic scope" value="Bacteria"/>
</dbReference>
<accession>D7CIW8</accession>
<dbReference type="RefSeq" id="WP_013176248.1">
    <property type="nucleotide sequence ID" value="NC_014220.1"/>
</dbReference>
<dbReference type="PANTHER" id="PTHR38031:SF1">
    <property type="entry name" value="SULFUR CARRIER PROTEIN CYSO"/>
    <property type="match status" value="1"/>
</dbReference>
<dbReference type="InterPro" id="IPR052045">
    <property type="entry name" value="Sulfur_Carrier/Prot_Modifier"/>
</dbReference>
<sequence length="89" mass="9573">MKVLFFATLRKVTGCTETEVHGPADLEGVLRELGARYGSAFKEKVFPDGQLSRDVMVMINGHAVEHLGGSKAVVNEDDTIAIFPRLAGG</sequence>
<dbReference type="OrthoDB" id="2112016at2"/>
<dbReference type="InterPro" id="IPR016155">
    <property type="entry name" value="Mopterin_synth/thiamin_S_b"/>
</dbReference>
<protein>
    <submittedName>
        <fullName evidence="1">MoaD family protein</fullName>
    </submittedName>
</protein>
<dbReference type="Gene3D" id="3.10.20.30">
    <property type="match status" value="1"/>
</dbReference>
<proteinExistence type="predicted"/>
<dbReference type="Pfam" id="PF02597">
    <property type="entry name" value="ThiS"/>
    <property type="match status" value="1"/>
</dbReference>
<dbReference type="Proteomes" id="UP000000378">
    <property type="component" value="Chromosome"/>
</dbReference>
<dbReference type="SUPFAM" id="SSF54285">
    <property type="entry name" value="MoaD/ThiS"/>
    <property type="match status" value="1"/>
</dbReference>
<reference evidence="2" key="1">
    <citation type="journal article" date="2010" name="Stand. Genomic Sci.">
        <title>Complete genome sequence of Syntrophothermus lipocalidus type strain (TGB-C1T).</title>
        <authorList>
            <consortium name="US DOE Joint Genome Institute (JGI-PGF)"/>
            <person name="Djao O."/>
            <person name="Zhang X."/>
            <person name="Lucas S."/>
            <person name="Lapidus A."/>
            <person name="Glavina Del Rio T."/>
            <person name="Nolan M."/>
            <person name="Tice H."/>
            <person name="Cheng J."/>
            <person name="Han C."/>
            <person name="Tapia R."/>
            <person name="Goodwin L."/>
            <person name="Pitluck S."/>
            <person name="Liolios K."/>
            <person name="Ivanova N."/>
            <person name="Mavromatis K."/>
            <person name="Mikhailova N."/>
            <person name="Ovchinnikova G."/>
            <person name="Pati A."/>
            <person name="Brambilla E."/>
            <person name="Chen A."/>
            <person name="Palaniappan K."/>
            <person name="Land M."/>
            <person name="Hauser L."/>
            <person name="Chang Y."/>
            <person name="Jeffries C."/>
            <person name="Rohde M."/>
            <person name="Sikorski J."/>
            <person name="Spring S."/>
            <person name="Goker M."/>
            <person name="Detter J."/>
            <person name="Woyke T."/>
            <person name="Bristow J."/>
            <person name="Eisen J."/>
            <person name="Markowitz V."/>
            <person name="Hugenholtz P."/>
            <person name="Kyrpides N."/>
            <person name="Klenk H."/>
        </authorList>
    </citation>
    <scope>NUCLEOTIDE SEQUENCE [LARGE SCALE GENOMIC DNA]</scope>
    <source>
        <strain evidence="2">DSM 12680 / TGB-C1</strain>
    </source>
</reference>
<dbReference type="NCBIfam" id="TIGR01687">
    <property type="entry name" value="moaD_arch"/>
    <property type="match status" value="1"/>
</dbReference>
<dbReference type="PANTHER" id="PTHR38031">
    <property type="entry name" value="SULFUR CARRIER PROTEIN SLR0821-RELATED"/>
    <property type="match status" value="1"/>
</dbReference>
<name>D7CIW8_SYNLT</name>